<evidence type="ECO:0000256" key="1">
    <source>
        <dbReference type="SAM" id="Phobius"/>
    </source>
</evidence>
<feature type="domain" description="DUF4395" evidence="2">
    <location>
        <begin position="8"/>
        <end position="144"/>
    </location>
</feature>
<feature type="transmembrane region" description="Helical" evidence="1">
    <location>
        <begin position="12"/>
        <end position="32"/>
    </location>
</feature>
<dbReference type="EMBL" id="SOAM01000001">
    <property type="protein sequence ID" value="TDS80470.1"/>
    <property type="molecule type" value="Genomic_DNA"/>
</dbReference>
<keyword evidence="4" id="KW-1185">Reference proteome</keyword>
<accession>A0A4R7FRM9</accession>
<feature type="transmembrane region" description="Helical" evidence="1">
    <location>
        <begin position="89"/>
        <end position="109"/>
    </location>
</feature>
<evidence type="ECO:0000313" key="4">
    <source>
        <dbReference type="Proteomes" id="UP000295344"/>
    </source>
</evidence>
<dbReference type="Proteomes" id="UP000295344">
    <property type="component" value="Unassembled WGS sequence"/>
</dbReference>
<dbReference type="InterPro" id="IPR025508">
    <property type="entry name" value="DUF4395"/>
</dbReference>
<dbReference type="Pfam" id="PF14340">
    <property type="entry name" value="DUF4395"/>
    <property type="match status" value="1"/>
</dbReference>
<feature type="transmembrane region" description="Helical" evidence="1">
    <location>
        <begin position="38"/>
        <end position="58"/>
    </location>
</feature>
<reference evidence="3 4" key="1">
    <citation type="submission" date="2019-03" db="EMBL/GenBank/DDBJ databases">
        <title>Genomic Encyclopedia of Archaeal and Bacterial Type Strains, Phase II (KMG-II): from individual species to whole genera.</title>
        <authorList>
            <person name="Goeker M."/>
        </authorList>
    </citation>
    <scope>NUCLEOTIDE SEQUENCE [LARGE SCALE GENOMIC DNA]</scope>
    <source>
        <strain evidence="3 4">DSM 24782</strain>
    </source>
</reference>
<feature type="transmembrane region" description="Helical" evidence="1">
    <location>
        <begin position="115"/>
        <end position="140"/>
    </location>
</feature>
<gene>
    <name evidence="3" type="ORF">CLV52_1036</name>
</gene>
<comment type="caution">
    <text evidence="3">The sequence shown here is derived from an EMBL/GenBank/DDBJ whole genome shotgun (WGS) entry which is preliminary data.</text>
</comment>
<organism evidence="3 4">
    <name type="scientific">Amnibacterium kyonggiense</name>
    <dbReference type="NCBI Taxonomy" id="595671"/>
    <lineage>
        <taxon>Bacteria</taxon>
        <taxon>Bacillati</taxon>
        <taxon>Actinomycetota</taxon>
        <taxon>Actinomycetes</taxon>
        <taxon>Micrococcales</taxon>
        <taxon>Microbacteriaceae</taxon>
        <taxon>Amnibacterium</taxon>
    </lineage>
</organism>
<keyword evidence="1" id="KW-0472">Membrane</keyword>
<keyword evidence="1" id="KW-0812">Transmembrane</keyword>
<evidence type="ECO:0000259" key="2">
    <source>
        <dbReference type="Pfam" id="PF14340"/>
    </source>
</evidence>
<dbReference type="OrthoDB" id="345402at2"/>
<proteinExistence type="predicted"/>
<evidence type="ECO:0000313" key="3">
    <source>
        <dbReference type="EMBL" id="TDS80470.1"/>
    </source>
</evidence>
<protein>
    <submittedName>
        <fullName evidence="3">Uncharacterized protein DUF4395</fullName>
    </submittedName>
</protein>
<name>A0A4R7FRM9_9MICO</name>
<sequence>MSADRARIDPRGPRFGAGITAVLLLVDVFLALVGAGVVATVLLAAICALFAWGAFAGIERHPSGRLFRALIRPRLQPPTELEDAAPPTFAQGVGFVITLVGVALGAFGLPAGLAVFAAMAFVAAFLNSVFGYCLGCRLYVLLLRARVIRPA</sequence>
<dbReference type="RefSeq" id="WP_133765190.1">
    <property type="nucleotide sequence ID" value="NZ_BAAARP010000001.1"/>
</dbReference>
<dbReference type="AlphaFoldDB" id="A0A4R7FRM9"/>
<keyword evidence="1" id="KW-1133">Transmembrane helix</keyword>